<gene>
    <name evidence="1" type="ORF">G6011_06887</name>
</gene>
<accession>A0AAD4F9L3</accession>
<dbReference type="Proteomes" id="UP001199106">
    <property type="component" value="Unassembled WGS sequence"/>
</dbReference>
<sequence length="105" mass="11691">MYEKLTEAELEQHVNAGNGKAFSGLSSDESKCIPHCPAFNTNNPKTPICNYNWGNCGKLAFQKEATLTGVLEDDEDAFLTREEKLFANEYVTYENLLRVKGAILA</sequence>
<evidence type="ECO:0000313" key="1">
    <source>
        <dbReference type="EMBL" id="KAG9185556.1"/>
    </source>
</evidence>
<proteinExistence type="predicted"/>
<organism evidence="1 2">
    <name type="scientific">Alternaria panax</name>
    <dbReference type="NCBI Taxonomy" id="48097"/>
    <lineage>
        <taxon>Eukaryota</taxon>
        <taxon>Fungi</taxon>
        <taxon>Dikarya</taxon>
        <taxon>Ascomycota</taxon>
        <taxon>Pezizomycotina</taxon>
        <taxon>Dothideomycetes</taxon>
        <taxon>Pleosporomycetidae</taxon>
        <taxon>Pleosporales</taxon>
        <taxon>Pleosporineae</taxon>
        <taxon>Pleosporaceae</taxon>
        <taxon>Alternaria</taxon>
        <taxon>Alternaria sect. Panax</taxon>
    </lineage>
</organism>
<evidence type="ECO:0000313" key="2">
    <source>
        <dbReference type="Proteomes" id="UP001199106"/>
    </source>
</evidence>
<dbReference type="EMBL" id="JAANER010000010">
    <property type="protein sequence ID" value="KAG9185556.1"/>
    <property type="molecule type" value="Genomic_DNA"/>
</dbReference>
<name>A0AAD4F9L3_9PLEO</name>
<protein>
    <submittedName>
        <fullName evidence="1">Uncharacterized protein</fullName>
    </submittedName>
</protein>
<reference evidence="1" key="1">
    <citation type="submission" date="2021-07" db="EMBL/GenBank/DDBJ databases">
        <title>Genome Resource of American Ginseng Black Spot Pathogen Alternaria panax.</title>
        <authorList>
            <person name="Qiu C."/>
            <person name="Wang W."/>
            <person name="Liu Z."/>
        </authorList>
    </citation>
    <scope>NUCLEOTIDE SEQUENCE</scope>
    <source>
        <strain evidence="1">BNCC115425</strain>
    </source>
</reference>
<dbReference type="AlphaFoldDB" id="A0AAD4F9L3"/>
<comment type="caution">
    <text evidence="1">The sequence shown here is derived from an EMBL/GenBank/DDBJ whole genome shotgun (WGS) entry which is preliminary data.</text>
</comment>
<keyword evidence="2" id="KW-1185">Reference proteome</keyword>